<gene>
    <name evidence="2" type="ORF">KTS45_13585</name>
</gene>
<evidence type="ECO:0000256" key="1">
    <source>
        <dbReference type="SAM" id="MobiDB-lite"/>
    </source>
</evidence>
<organism evidence="2 3">
    <name type="scientific">Haloarcula limicola</name>
    <dbReference type="NCBI Taxonomy" id="1429915"/>
    <lineage>
        <taxon>Archaea</taxon>
        <taxon>Methanobacteriati</taxon>
        <taxon>Methanobacteriota</taxon>
        <taxon>Stenosarchaea group</taxon>
        <taxon>Halobacteria</taxon>
        <taxon>Halobacteriales</taxon>
        <taxon>Haloarculaceae</taxon>
        <taxon>Haloarcula</taxon>
    </lineage>
</organism>
<keyword evidence="3" id="KW-1185">Reference proteome</keyword>
<dbReference type="Proteomes" id="UP000766550">
    <property type="component" value="Unassembled WGS sequence"/>
</dbReference>
<dbReference type="OrthoDB" id="100846at2157"/>
<reference evidence="2 3" key="1">
    <citation type="submission" date="2021-06" db="EMBL/GenBank/DDBJ databases">
        <title>New haloarchaea isolates fom saline soil.</title>
        <authorList>
            <person name="Duran-Viseras A."/>
            <person name="Sanchez-Porro C.S."/>
            <person name="Ventosa A."/>
        </authorList>
    </citation>
    <scope>NUCLEOTIDE SEQUENCE [LARGE SCALE GENOMIC DNA]</scope>
    <source>
        <strain evidence="2 3">JCM 183640</strain>
    </source>
</reference>
<dbReference type="RefSeq" id="WP_162318066.1">
    <property type="nucleotide sequence ID" value="NZ_JAHQXF010000002.1"/>
</dbReference>
<evidence type="ECO:0000313" key="3">
    <source>
        <dbReference type="Proteomes" id="UP000766550"/>
    </source>
</evidence>
<dbReference type="EMBL" id="JAHQXF010000002">
    <property type="protein sequence ID" value="MBV0925231.1"/>
    <property type="molecule type" value="Genomic_DNA"/>
</dbReference>
<evidence type="ECO:0000313" key="2">
    <source>
        <dbReference type="EMBL" id="MBV0925231.1"/>
    </source>
</evidence>
<name>A0A8J7YAV6_9EURY</name>
<protein>
    <submittedName>
        <fullName evidence="2">Uncharacterized protein</fullName>
    </submittedName>
</protein>
<dbReference type="Gene3D" id="3.40.720.10">
    <property type="entry name" value="Alkaline Phosphatase, subunit A"/>
    <property type="match status" value="1"/>
</dbReference>
<dbReference type="InterPro" id="IPR017850">
    <property type="entry name" value="Alkaline_phosphatase_core_sf"/>
</dbReference>
<comment type="caution">
    <text evidence="2">The sequence shown here is derived from an EMBL/GenBank/DDBJ whole genome shotgun (WGS) entry which is preliminary data.</text>
</comment>
<feature type="compositionally biased region" description="Polar residues" evidence="1">
    <location>
        <begin position="175"/>
        <end position="190"/>
    </location>
</feature>
<proteinExistence type="predicted"/>
<feature type="region of interest" description="Disordered" evidence="1">
    <location>
        <begin position="175"/>
        <end position="195"/>
    </location>
</feature>
<dbReference type="SUPFAM" id="SSF53649">
    <property type="entry name" value="Alkaline phosphatase-like"/>
    <property type="match status" value="1"/>
</dbReference>
<sequence>MYSVRQIISGLNNPSKILREIEKYSGKIQNKLLGCNFMLEDWDNLIILDACRYDMFKQMNTIEGKLEWRRSKGSATWEFSQNNFSDREYFDIVYVNANPRVSLVTEDTFHYQHDVWQNAWDSDQGTVMPNTMVQQTLEMERKYPKKRIVAHFLQPHHPFLGQTALAELRDLSGNTGARNEALNDNEQTGSGPDERDHIWAKLEKGEIELDIIREAYYESLQETLPYVDFLCSKLKGKTVVTSDHGNLLGEQSHPRLPWKTQRFAHPDHATAKVLVKVPWLVCPFDSRKFSIPETPEKRRSVYNEDSLEQKLESLGYK</sequence>
<accession>A0A8J7YAV6</accession>
<dbReference type="AlphaFoldDB" id="A0A8J7YAV6"/>